<organism evidence="1 2">
    <name type="scientific">Pseudomonas citronellolis</name>
    <dbReference type="NCBI Taxonomy" id="53408"/>
    <lineage>
        <taxon>Bacteria</taxon>
        <taxon>Pseudomonadati</taxon>
        <taxon>Pseudomonadota</taxon>
        <taxon>Gammaproteobacteria</taxon>
        <taxon>Pseudomonadales</taxon>
        <taxon>Pseudomonadaceae</taxon>
        <taxon>Pseudomonas</taxon>
    </lineage>
</organism>
<name>A0AAQ1KJ24_9PSED</name>
<evidence type="ECO:0008006" key="3">
    <source>
        <dbReference type="Google" id="ProtNLM"/>
    </source>
</evidence>
<gene>
    <name evidence="1" type="ORF">SAMN05216577_12847</name>
</gene>
<dbReference type="RefSeq" id="WP_074983572.1">
    <property type="nucleotide sequence ID" value="NZ_FOLS01000028.1"/>
</dbReference>
<accession>A0AAQ1KJ24</accession>
<dbReference type="EMBL" id="FOLS01000028">
    <property type="protein sequence ID" value="SFD52701.1"/>
    <property type="molecule type" value="Genomic_DNA"/>
</dbReference>
<dbReference type="AlphaFoldDB" id="A0AAQ1KJ24"/>
<evidence type="ECO:0000313" key="1">
    <source>
        <dbReference type="EMBL" id="SFD52701.1"/>
    </source>
</evidence>
<dbReference type="Proteomes" id="UP000183385">
    <property type="component" value="Unassembled WGS sequence"/>
</dbReference>
<reference evidence="1 2" key="1">
    <citation type="submission" date="2016-10" db="EMBL/GenBank/DDBJ databases">
        <authorList>
            <person name="Varghese N."/>
            <person name="Submissions S."/>
        </authorList>
    </citation>
    <scope>NUCLEOTIDE SEQUENCE [LARGE SCALE GENOMIC DNA]</scope>
    <source>
        <strain evidence="1 2">LMG 18378</strain>
    </source>
</reference>
<evidence type="ECO:0000313" key="2">
    <source>
        <dbReference type="Proteomes" id="UP000183385"/>
    </source>
</evidence>
<comment type="caution">
    <text evidence="1">The sequence shown here is derived from an EMBL/GenBank/DDBJ whole genome shotgun (WGS) entry which is preliminary data.</text>
</comment>
<protein>
    <recommendedName>
        <fullName evidence="3">DUF2793 domain-containing protein</fullName>
    </recommendedName>
</protein>
<keyword evidence="2" id="KW-1185">Reference proteome</keyword>
<sequence length="230" mass="24703">MTLATGPNTGLLINGAPGEAHYAQLVAKWRWEDFLLQPVVKSRVTALPTTGQVEGDAYLFIGTGTNANKIARWWATGATTAQWEYLVPKSGWRVQISGELDAYGQVKTYEYSGTAWSEKSAGGISQADADVRYEPKRKDNLTATTNPSAADDQVQGYSVLSRWVNTTTGEMWLCLNASTGAANWQQATLSLDELGSAALANVGEGPTELPTNAAVATALQPLETMIWMGL</sequence>
<proteinExistence type="predicted"/>